<dbReference type="InterPro" id="IPR010065">
    <property type="entry name" value="AA_ABC_transptr_permease_3TM"/>
</dbReference>
<dbReference type="PROSITE" id="PS50928">
    <property type="entry name" value="ABC_TM1"/>
    <property type="match status" value="1"/>
</dbReference>
<proteinExistence type="inferred from homology"/>
<dbReference type="InterPro" id="IPR035906">
    <property type="entry name" value="MetI-like_sf"/>
</dbReference>
<dbReference type="InterPro" id="IPR000515">
    <property type="entry name" value="MetI-like"/>
</dbReference>
<feature type="transmembrane region" description="Helical" evidence="8">
    <location>
        <begin position="26"/>
        <end position="44"/>
    </location>
</feature>
<dbReference type="RefSeq" id="WP_129182595.1">
    <property type="nucleotide sequence ID" value="NZ_JAGIOG010000001.1"/>
</dbReference>
<dbReference type="SUPFAM" id="SSF161098">
    <property type="entry name" value="MetI-like"/>
    <property type="match status" value="1"/>
</dbReference>
<evidence type="ECO:0000256" key="1">
    <source>
        <dbReference type="ARBA" id="ARBA00004651"/>
    </source>
</evidence>
<protein>
    <submittedName>
        <fullName evidence="10">Amino acid ABC transporter permease</fullName>
    </submittedName>
</protein>
<evidence type="ECO:0000259" key="9">
    <source>
        <dbReference type="PROSITE" id="PS50928"/>
    </source>
</evidence>
<dbReference type="EMBL" id="SDPP02000002">
    <property type="protein sequence ID" value="KAA1378470.1"/>
    <property type="molecule type" value="Genomic_DNA"/>
</dbReference>
<keyword evidence="7 8" id="KW-0472">Membrane</keyword>
<dbReference type="InterPro" id="IPR043429">
    <property type="entry name" value="ArtM/GltK/GlnP/TcyL/YhdX-like"/>
</dbReference>
<feature type="transmembrane region" description="Helical" evidence="8">
    <location>
        <begin position="225"/>
        <end position="245"/>
    </location>
</feature>
<accession>A0A641AMG6</accession>
<name>A0A641AMG6_9ACTN</name>
<dbReference type="Pfam" id="PF00528">
    <property type="entry name" value="BPD_transp_1"/>
    <property type="match status" value="1"/>
</dbReference>
<dbReference type="AlphaFoldDB" id="A0A641AMG6"/>
<keyword evidence="11" id="KW-1185">Reference proteome</keyword>
<reference evidence="10" key="1">
    <citation type="submission" date="2019-09" db="EMBL/GenBank/DDBJ databases">
        <authorList>
            <person name="Li J."/>
        </authorList>
    </citation>
    <scope>NUCLEOTIDE SEQUENCE [LARGE SCALE GENOMIC DNA]</scope>
    <source>
        <strain evidence="10">NRBC 14897</strain>
    </source>
</reference>
<comment type="caution">
    <text evidence="10">The sequence shown here is derived from an EMBL/GenBank/DDBJ whole genome shotgun (WGS) entry which is preliminary data.</text>
</comment>
<dbReference type="Gene3D" id="1.10.3720.10">
    <property type="entry name" value="MetI-like"/>
    <property type="match status" value="1"/>
</dbReference>
<feature type="transmembrane region" description="Helical" evidence="8">
    <location>
        <begin position="73"/>
        <end position="91"/>
    </location>
</feature>
<dbReference type="NCBIfam" id="TIGR01726">
    <property type="entry name" value="HEQRo_perm_3TM"/>
    <property type="match status" value="1"/>
</dbReference>
<dbReference type="GO" id="GO:0006865">
    <property type="term" value="P:amino acid transport"/>
    <property type="evidence" value="ECO:0007669"/>
    <property type="project" value="UniProtKB-KW"/>
</dbReference>
<comment type="subcellular location">
    <subcellularLocation>
        <location evidence="1 8">Cell membrane</location>
        <topology evidence="1 8">Multi-pass membrane protein</topology>
    </subcellularLocation>
</comment>
<evidence type="ECO:0000256" key="5">
    <source>
        <dbReference type="ARBA" id="ARBA00022970"/>
    </source>
</evidence>
<gene>
    <name evidence="10" type="ORF">ESP62_008945</name>
</gene>
<dbReference type="PANTHER" id="PTHR30614">
    <property type="entry name" value="MEMBRANE COMPONENT OF AMINO ACID ABC TRANSPORTER"/>
    <property type="match status" value="1"/>
</dbReference>
<dbReference type="FunFam" id="1.10.3720.10:FF:000006">
    <property type="entry name" value="Glutamate/aspartate ABC transporter, permease protein GltK"/>
    <property type="match status" value="1"/>
</dbReference>
<evidence type="ECO:0000256" key="3">
    <source>
        <dbReference type="ARBA" id="ARBA00022475"/>
    </source>
</evidence>
<evidence type="ECO:0000256" key="6">
    <source>
        <dbReference type="ARBA" id="ARBA00022989"/>
    </source>
</evidence>
<dbReference type="GO" id="GO:0022857">
    <property type="term" value="F:transmembrane transporter activity"/>
    <property type="evidence" value="ECO:0007669"/>
    <property type="project" value="InterPro"/>
</dbReference>
<dbReference type="GO" id="GO:0043190">
    <property type="term" value="C:ATP-binding cassette (ABC) transporter complex"/>
    <property type="evidence" value="ECO:0007669"/>
    <property type="project" value="InterPro"/>
</dbReference>
<feature type="transmembrane region" description="Helical" evidence="8">
    <location>
        <begin position="150"/>
        <end position="168"/>
    </location>
</feature>
<dbReference type="CDD" id="cd06261">
    <property type="entry name" value="TM_PBP2"/>
    <property type="match status" value="1"/>
</dbReference>
<evidence type="ECO:0000313" key="11">
    <source>
        <dbReference type="Proteomes" id="UP001515100"/>
    </source>
</evidence>
<dbReference type="OrthoDB" id="4543034at2"/>
<evidence type="ECO:0000256" key="2">
    <source>
        <dbReference type="ARBA" id="ARBA00022448"/>
    </source>
</evidence>
<dbReference type="PANTHER" id="PTHR30614:SF0">
    <property type="entry name" value="L-CYSTINE TRANSPORT SYSTEM PERMEASE PROTEIN TCYL"/>
    <property type="match status" value="1"/>
</dbReference>
<keyword evidence="2 8" id="KW-0813">Transport</keyword>
<evidence type="ECO:0000256" key="7">
    <source>
        <dbReference type="ARBA" id="ARBA00023136"/>
    </source>
</evidence>
<keyword evidence="5" id="KW-0029">Amino-acid transport</keyword>
<evidence type="ECO:0000313" key="10">
    <source>
        <dbReference type="EMBL" id="KAA1378470.1"/>
    </source>
</evidence>
<keyword evidence="3" id="KW-1003">Cell membrane</keyword>
<evidence type="ECO:0000256" key="4">
    <source>
        <dbReference type="ARBA" id="ARBA00022692"/>
    </source>
</evidence>
<keyword evidence="6 8" id="KW-1133">Transmembrane helix</keyword>
<comment type="similarity">
    <text evidence="8">Belongs to the binding-protein-dependent transport system permease family.</text>
</comment>
<feature type="transmembrane region" description="Helical" evidence="8">
    <location>
        <begin position="251"/>
        <end position="272"/>
    </location>
</feature>
<evidence type="ECO:0000256" key="8">
    <source>
        <dbReference type="RuleBase" id="RU363032"/>
    </source>
</evidence>
<sequence>MPAPLPERTRHADPVPVRPLRRPGRWIAVAVVIVLAVSVAHSVATNHRFEWDVVWEYFTSRQLIDGMLTTLKLTVLSMAIGVTLGVILAVMRQSDVWIIRTVASVYIWFFRGTPVLVQIIFWFNLAAVYPTIQLGLPGLDPWISMDSNQAITPIAAALLALGLNEAAYMSEIVRAGLVSVDDGQMEAATSLGMSRSRAMRKIVLPQAMRVIIPPTGNETIGMLKVTALVSVVAVADLLYAAQVVYSTTFQTVPLLIAASLWYIVMTSVLSVGQVQLERHFSRGSTSTQHESFAQRFRAAASRFHASDRRTS</sequence>
<feature type="transmembrane region" description="Helical" evidence="8">
    <location>
        <begin position="103"/>
        <end position="130"/>
    </location>
</feature>
<keyword evidence="4 8" id="KW-0812">Transmembrane</keyword>
<organism evidence="10 11">
    <name type="scientific">Aeromicrobium fastidiosum</name>
    <dbReference type="NCBI Taxonomy" id="52699"/>
    <lineage>
        <taxon>Bacteria</taxon>
        <taxon>Bacillati</taxon>
        <taxon>Actinomycetota</taxon>
        <taxon>Actinomycetes</taxon>
        <taxon>Propionibacteriales</taxon>
        <taxon>Nocardioidaceae</taxon>
        <taxon>Aeromicrobium</taxon>
    </lineage>
</organism>
<feature type="domain" description="ABC transmembrane type-1" evidence="9">
    <location>
        <begin position="67"/>
        <end position="273"/>
    </location>
</feature>
<dbReference type="Proteomes" id="UP001515100">
    <property type="component" value="Unassembled WGS sequence"/>
</dbReference>